<dbReference type="Proteomes" id="UP000191672">
    <property type="component" value="Unassembled WGS sequence"/>
</dbReference>
<protein>
    <submittedName>
        <fullName evidence="1">Uncharacterized protein</fullName>
    </submittedName>
</protein>
<proteinExistence type="predicted"/>
<accession>A0A1V6Q6K8</accession>
<organism evidence="1 2">
    <name type="scientific">Penicillium antarcticum</name>
    <dbReference type="NCBI Taxonomy" id="416450"/>
    <lineage>
        <taxon>Eukaryota</taxon>
        <taxon>Fungi</taxon>
        <taxon>Dikarya</taxon>
        <taxon>Ascomycota</taxon>
        <taxon>Pezizomycotina</taxon>
        <taxon>Eurotiomycetes</taxon>
        <taxon>Eurotiomycetidae</taxon>
        <taxon>Eurotiales</taxon>
        <taxon>Aspergillaceae</taxon>
        <taxon>Penicillium</taxon>
    </lineage>
</organism>
<dbReference type="AlphaFoldDB" id="A0A1V6Q6K8"/>
<evidence type="ECO:0000313" key="1">
    <source>
        <dbReference type="EMBL" id="OQD84868.1"/>
    </source>
</evidence>
<name>A0A1V6Q6K8_9EURO</name>
<comment type="caution">
    <text evidence="1">The sequence shown here is derived from an EMBL/GenBank/DDBJ whole genome shotgun (WGS) entry which is preliminary data.</text>
</comment>
<reference evidence="2" key="1">
    <citation type="journal article" date="2017" name="Nat. Microbiol.">
        <title>Global analysis of biosynthetic gene clusters reveals vast potential of secondary metabolite production in Penicillium species.</title>
        <authorList>
            <person name="Nielsen J.C."/>
            <person name="Grijseels S."/>
            <person name="Prigent S."/>
            <person name="Ji B."/>
            <person name="Dainat J."/>
            <person name="Nielsen K.F."/>
            <person name="Frisvad J.C."/>
            <person name="Workman M."/>
            <person name="Nielsen J."/>
        </authorList>
    </citation>
    <scope>NUCLEOTIDE SEQUENCE [LARGE SCALE GENOMIC DNA]</scope>
    <source>
        <strain evidence="2">IBT 31811</strain>
    </source>
</reference>
<gene>
    <name evidence="1" type="ORF">PENANT_c011G01591</name>
</gene>
<keyword evidence="2" id="KW-1185">Reference proteome</keyword>
<evidence type="ECO:0000313" key="2">
    <source>
        <dbReference type="Proteomes" id="UP000191672"/>
    </source>
</evidence>
<dbReference type="EMBL" id="MDYN01000011">
    <property type="protein sequence ID" value="OQD84868.1"/>
    <property type="molecule type" value="Genomic_DNA"/>
</dbReference>
<sequence>MANHGYHPPLANFYSLPPPFWYTPYSTSVEPNDSPALFQNTDVSFFKKEKASQTSARSPQNMPRIFMGCRSDYDLCRTWTSRH</sequence>